<dbReference type="EMBL" id="BSRI01000002">
    <property type="protein sequence ID" value="GLV59421.1"/>
    <property type="molecule type" value="Genomic_DNA"/>
</dbReference>
<keyword evidence="3" id="KW-1185">Reference proteome</keyword>
<evidence type="ECO:0000313" key="3">
    <source>
        <dbReference type="Proteomes" id="UP001344906"/>
    </source>
</evidence>
<dbReference type="Proteomes" id="UP001344906">
    <property type="component" value="Unassembled WGS sequence"/>
</dbReference>
<dbReference type="Pfam" id="PF19124">
    <property type="entry name" value="DUF5808"/>
    <property type="match status" value="1"/>
</dbReference>
<organism evidence="2 3">
    <name type="scientific">Dictyobacter halimunensis</name>
    <dbReference type="NCBI Taxonomy" id="3026934"/>
    <lineage>
        <taxon>Bacteria</taxon>
        <taxon>Bacillati</taxon>
        <taxon>Chloroflexota</taxon>
        <taxon>Ktedonobacteria</taxon>
        <taxon>Ktedonobacterales</taxon>
        <taxon>Dictyobacteraceae</taxon>
        <taxon>Dictyobacter</taxon>
    </lineage>
</organism>
<name>A0ABQ6FYQ5_9CHLR</name>
<proteinExistence type="predicted"/>
<accession>A0ABQ6FYQ5</accession>
<dbReference type="RefSeq" id="WP_338256050.1">
    <property type="nucleotide sequence ID" value="NZ_BSRI01000002.1"/>
</dbReference>
<comment type="caution">
    <text evidence="2">The sequence shown here is derived from an EMBL/GenBank/DDBJ whole genome shotgun (WGS) entry which is preliminary data.</text>
</comment>
<protein>
    <recommendedName>
        <fullName evidence="1">DUF5808 domain-containing protein</fullName>
    </recommendedName>
</protein>
<sequence length="99" mass="11593">MSSRKQSKKRQRLIGRLFGLATGALLGVAIVDQLSRPAEERSWQGRVLGMPYDLRFPTWERIHHTMWNSETSRIFMPRAFGMGWDINLYPLIHPRSVQR</sequence>
<dbReference type="InterPro" id="IPR043831">
    <property type="entry name" value="DUF5808"/>
</dbReference>
<reference evidence="2 3" key="1">
    <citation type="submission" date="2023-02" db="EMBL/GenBank/DDBJ databases">
        <title>Dictyobacter halimunensis sp. nov., a new member of the class Ktedonobacteria from forest soil in a geothermal area.</title>
        <authorList>
            <person name="Rachmania M.K."/>
            <person name="Ningsih F."/>
            <person name="Sakai Y."/>
            <person name="Yabe S."/>
            <person name="Yokota A."/>
            <person name="Sjamsuridzal W."/>
        </authorList>
    </citation>
    <scope>NUCLEOTIDE SEQUENCE [LARGE SCALE GENOMIC DNA]</scope>
    <source>
        <strain evidence="2 3">S3.2.2.5</strain>
    </source>
</reference>
<gene>
    <name evidence="2" type="ORF">KDH_62480</name>
</gene>
<evidence type="ECO:0000259" key="1">
    <source>
        <dbReference type="Pfam" id="PF19124"/>
    </source>
</evidence>
<evidence type="ECO:0000313" key="2">
    <source>
        <dbReference type="EMBL" id="GLV59421.1"/>
    </source>
</evidence>
<feature type="domain" description="DUF5808" evidence="1">
    <location>
        <begin position="72"/>
        <end position="91"/>
    </location>
</feature>